<dbReference type="NCBIfam" id="TIGR01727">
    <property type="entry name" value="oligo_HPY"/>
    <property type="match status" value="1"/>
</dbReference>
<evidence type="ECO:0000256" key="2">
    <source>
        <dbReference type="ARBA" id="ARBA00005417"/>
    </source>
</evidence>
<evidence type="ECO:0000256" key="3">
    <source>
        <dbReference type="ARBA" id="ARBA00022448"/>
    </source>
</evidence>
<dbReference type="RefSeq" id="WP_161675803.1">
    <property type="nucleotide sequence ID" value="NZ_JAABLP010000002.1"/>
</dbReference>
<keyword evidence="5" id="KW-0547">Nucleotide-binding</keyword>
<dbReference type="GO" id="GO:0005524">
    <property type="term" value="F:ATP binding"/>
    <property type="evidence" value="ECO:0007669"/>
    <property type="project" value="UniProtKB-KW"/>
</dbReference>
<comment type="caution">
    <text evidence="8">The sequence shown here is derived from an EMBL/GenBank/DDBJ whole genome shotgun (WGS) entry which is preliminary data.</text>
</comment>
<dbReference type="GO" id="GO:0005886">
    <property type="term" value="C:plasma membrane"/>
    <property type="evidence" value="ECO:0007669"/>
    <property type="project" value="UniProtKB-SubCell"/>
</dbReference>
<dbReference type="InterPro" id="IPR003593">
    <property type="entry name" value="AAA+_ATPase"/>
</dbReference>
<reference evidence="9" key="1">
    <citation type="submission" date="2020-01" db="EMBL/GenBank/DDBJ databases">
        <authorList>
            <person name="Fang Y."/>
            <person name="Sun R."/>
            <person name="Nie L."/>
            <person name="He J."/>
            <person name="Hao L."/>
            <person name="Wang L."/>
            <person name="Su S."/>
            <person name="Lv E."/>
            <person name="Zhang Z."/>
            <person name="Xie R."/>
            <person name="Liu H."/>
        </authorList>
    </citation>
    <scope>NUCLEOTIDE SEQUENCE [LARGE SCALE GENOMIC DNA]</scope>
    <source>
        <strain evidence="9">XCT-53</strain>
    </source>
</reference>
<evidence type="ECO:0000313" key="8">
    <source>
        <dbReference type="EMBL" id="NBN77483.1"/>
    </source>
</evidence>
<dbReference type="CDD" id="cd03257">
    <property type="entry name" value="ABC_NikE_OppD_transporters"/>
    <property type="match status" value="1"/>
</dbReference>
<dbReference type="GO" id="GO:0055085">
    <property type="term" value="P:transmembrane transport"/>
    <property type="evidence" value="ECO:0007669"/>
    <property type="project" value="UniProtKB-ARBA"/>
</dbReference>
<dbReference type="InterPro" id="IPR017871">
    <property type="entry name" value="ABC_transporter-like_CS"/>
</dbReference>
<sequence length="333" mass="35450">MSGTTSPHLEVSNLSVTFPVGAAALPAVRDVSFTLAPGEVLGLVGESGSGKSVTLRSILGLTRRYGRIDGAVRWKGQDLLALNEPALRQIRGKDIAMIFQEPMTALNPLLPVGLQITESLKAHTSLSRSERKARAIEMLDMVGIPAAASRLDSYPHQFSGGMRQRVMIAIALAVRPRLLLADEPTTALDVTIQAQILDLILALARDFDMGVILVTHDLGVVAQTCDRVAVMYAGRVVEEGNVRDVLRAPLHPYTIGLMRSVPQDVAPRSPLYTIPGTPPGLTHLPPGCAYQPRCPVSDPACTTARPALAPAADGRKAACFRCDLQPAEGPVAP</sequence>
<dbReference type="PANTHER" id="PTHR43297">
    <property type="entry name" value="OLIGOPEPTIDE TRANSPORT ATP-BINDING PROTEIN APPD"/>
    <property type="match status" value="1"/>
</dbReference>
<dbReference type="InterPro" id="IPR027417">
    <property type="entry name" value="P-loop_NTPase"/>
</dbReference>
<dbReference type="PROSITE" id="PS00211">
    <property type="entry name" value="ABC_TRANSPORTER_1"/>
    <property type="match status" value="1"/>
</dbReference>
<dbReference type="PANTHER" id="PTHR43297:SF2">
    <property type="entry name" value="DIPEPTIDE TRANSPORT ATP-BINDING PROTEIN DPPD"/>
    <property type="match status" value="1"/>
</dbReference>
<keyword evidence="9" id="KW-1185">Reference proteome</keyword>
<dbReference type="InterPro" id="IPR003439">
    <property type="entry name" value="ABC_transporter-like_ATP-bd"/>
</dbReference>
<organism evidence="8 9">
    <name type="scientific">Pannonibacter tanglangensis</name>
    <dbReference type="NCBI Taxonomy" id="2750084"/>
    <lineage>
        <taxon>Bacteria</taxon>
        <taxon>Pseudomonadati</taxon>
        <taxon>Pseudomonadota</taxon>
        <taxon>Alphaproteobacteria</taxon>
        <taxon>Hyphomicrobiales</taxon>
        <taxon>Stappiaceae</taxon>
        <taxon>Pannonibacter</taxon>
    </lineage>
</organism>
<dbReference type="PROSITE" id="PS50893">
    <property type="entry name" value="ABC_TRANSPORTER_2"/>
    <property type="match status" value="1"/>
</dbReference>
<evidence type="ECO:0000256" key="7">
    <source>
        <dbReference type="ARBA" id="ARBA00023136"/>
    </source>
</evidence>
<dbReference type="Pfam" id="PF08352">
    <property type="entry name" value="oligo_HPY"/>
    <property type="match status" value="1"/>
</dbReference>
<dbReference type="SMART" id="SM00382">
    <property type="entry name" value="AAA"/>
    <property type="match status" value="1"/>
</dbReference>
<dbReference type="EMBL" id="JAABLQ010000001">
    <property type="protein sequence ID" value="NBN77483.1"/>
    <property type="molecule type" value="Genomic_DNA"/>
</dbReference>
<evidence type="ECO:0000313" key="9">
    <source>
        <dbReference type="Proteomes" id="UP000586722"/>
    </source>
</evidence>
<dbReference type="InterPro" id="IPR050388">
    <property type="entry name" value="ABC_Ni/Peptide_Import"/>
</dbReference>
<evidence type="ECO:0000256" key="4">
    <source>
        <dbReference type="ARBA" id="ARBA00022475"/>
    </source>
</evidence>
<dbReference type="SUPFAM" id="SSF52540">
    <property type="entry name" value="P-loop containing nucleoside triphosphate hydrolases"/>
    <property type="match status" value="1"/>
</dbReference>
<dbReference type="Pfam" id="PF00005">
    <property type="entry name" value="ABC_tran"/>
    <property type="match status" value="1"/>
</dbReference>
<evidence type="ECO:0000256" key="5">
    <source>
        <dbReference type="ARBA" id="ARBA00022741"/>
    </source>
</evidence>
<gene>
    <name evidence="8" type="ORF">GWI72_04295</name>
</gene>
<dbReference type="InterPro" id="IPR013563">
    <property type="entry name" value="Oligopep_ABC_C"/>
</dbReference>
<accession>A0A7X5F0G1</accession>
<evidence type="ECO:0000256" key="1">
    <source>
        <dbReference type="ARBA" id="ARBA00004417"/>
    </source>
</evidence>
<comment type="subcellular location">
    <subcellularLocation>
        <location evidence="1">Cell inner membrane</location>
        <topology evidence="1">Peripheral membrane protein</topology>
    </subcellularLocation>
</comment>
<dbReference type="Gene3D" id="3.40.50.300">
    <property type="entry name" value="P-loop containing nucleotide triphosphate hydrolases"/>
    <property type="match status" value="1"/>
</dbReference>
<name>A0A7X5F0G1_9HYPH</name>
<comment type="similarity">
    <text evidence="2">Belongs to the ABC transporter superfamily.</text>
</comment>
<evidence type="ECO:0000256" key="6">
    <source>
        <dbReference type="ARBA" id="ARBA00022840"/>
    </source>
</evidence>
<dbReference type="FunFam" id="3.40.50.300:FF:000016">
    <property type="entry name" value="Oligopeptide ABC transporter ATP-binding component"/>
    <property type="match status" value="1"/>
</dbReference>
<keyword evidence="7" id="KW-0472">Membrane</keyword>
<dbReference type="GO" id="GO:0015833">
    <property type="term" value="P:peptide transport"/>
    <property type="evidence" value="ECO:0007669"/>
    <property type="project" value="InterPro"/>
</dbReference>
<keyword evidence="3" id="KW-0813">Transport</keyword>
<protein>
    <submittedName>
        <fullName evidence="8">ATP-binding cassette domain-containing protein</fullName>
    </submittedName>
</protein>
<dbReference type="GO" id="GO:0016887">
    <property type="term" value="F:ATP hydrolysis activity"/>
    <property type="evidence" value="ECO:0007669"/>
    <property type="project" value="InterPro"/>
</dbReference>
<keyword evidence="4" id="KW-1003">Cell membrane</keyword>
<proteinExistence type="inferred from homology"/>
<dbReference type="Proteomes" id="UP000586722">
    <property type="component" value="Unassembled WGS sequence"/>
</dbReference>
<keyword evidence="6 8" id="KW-0067">ATP-binding</keyword>
<dbReference type="AlphaFoldDB" id="A0A7X5F0G1"/>